<dbReference type="GO" id="GO:0047732">
    <property type="term" value="F:CDP-abequose epimerase activity"/>
    <property type="evidence" value="ECO:0007669"/>
    <property type="project" value="UniProtKB-EC"/>
</dbReference>
<feature type="domain" description="NAD-dependent epimerase/dehydratase" evidence="2">
    <location>
        <begin position="5"/>
        <end position="278"/>
    </location>
</feature>
<dbReference type="RefSeq" id="WP_146563202.1">
    <property type="nucleotide sequence ID" value="NZ_SIHJ01000001.1"/>
</dbReference>
<dbReference type="InterPro" id="IPR036291">
    <property type="entry name" value="NAD(P)-bd_dom_sf"/>
</dbReference>
<dbReference type="PANTHER" id="PTHR43000">
    <property type="entry name" value="DTDP-D-GLUCOSE 4,6-DEHYDRATASE-RELATED"/>
    <property type="match status" value="1"/>
</dbReference>
<evidence type="ECO:0000259" key="2">
    <source>
        <dbReference type="Pfam" id="PF01370"/>
    </source>
</evidence>
<comment type="caution">
    <text evidence="3">The sequence shown here is derived from an EMBL/GenBank/DDBJ whole genome shotgun (WGS) entry which is preliminary data.</text>
</comment>
<sequence length="359" mass="39876">MSVAIVTGSAGLIGSEAAAFFAESGFDVVGVDNDMRQQFFGADASTKWNRLRLQQRLGSRYTHQSIDIRDDAAVDALFDKYGSAVELIIHTAAQPSHDWAARAPKIDFGVNAQGTLNLLEAARQNCPDAVFIFTSTNKVYGDTPNSLPLVEQATRWEIDPDHTYAGGIREDMSIDNSKHSLFGASKVAADVLVQEYGRYFDMRTACFRGGCLTGPSHSGAKLHGFLAYLMKCTVTGEPYSVFGYQGKQVRDNIHSADLIRAFHAFYQDPKCAAVYNIGGGRYSNCSMLEAIDLCQQVAGRDLQWTYEEGNRSGDHIWWISDLAAFQRDYPDWRLEHDVPEILQQIYEANVERWTEAAIA</sequence>
<evidence type="ECO:0000313" key="3">
    <source>
        <dbReference type="EMBL" id="TWT36360.1"/>
    </source>
</evidence>
<keyword evidence="3" id="KW-0413">Isomerase</keyword>
<evidence type="ECO:0000256" key="1">
    <source>
        <dbReference type="ARBA" id="ARBA00007637"/>
    </source>
</evidence>
<evidence type="ECO:0000313" key="4">
    <source>
        <dbReference type="Proteomes" id="UP000316714"/>
    </source>
</evidence>
<organism evidence="3 4">
    <name type="scientific">Posidoniimonas corsicana</name>
    <dbReference type="NCBI Taxonomy" id="1938618"/>
    <lineage>
        <taxon>Bacteria</taxon>
        <taxon>Pseudomonadati</taxon>
        <taxon>Planctomycetota</taxon>
        <taxon>Planctomycetia</taxon>
        <taxon>Pirellulales</taxon>
        <taxon>Lacipirellulaceae</taxon>
        <taxon>Posidoniimonas</taxon>
    </lineage>
</organism>
<keyword evidence="4" id="KW-1185">Reference proteome</keyword>
<dbReference type="EC" id="5.1.3.10" evidence="3"/>
<dbReference type="OrthoDB" id="9779902at2"/>
<reference evidence="3 4" key="1">
    <citation type="submission" date="2019-02" db="EMBL/GenBank/DDBJ databases">
        <title>Deep-cultivation of Planctomycetes and their phenomic and genomic characterization uncovers novel biology.</title>
        <authorList>
            <person name="Wiegand S."/>
            <person name="Jogler M."/>
            <person name="Boedeker C."/>
            <person name="Pinto D."/>
            <person name="Vollmers J."/>
            <person name="Rivas-Marin E."/>
            <person name="Kohn T."/>
            <person name="Peeters S.H."/>
            <person name="Heuer A."/>
            <person name="Rast P."/>
            <person name="Oberbeckmann S."/>
            <person name="Bunk B."/>
            <person name="Jeske O."/>
            <person name="Meyerdierks A."/>
            <person name="Storesund J.E."/>
            <person name="Kallscheuer N."/>
            <person name="Luecker S."/>
            <person name="Lage O.M."/>
            <person name="Pohl T."/>
            <person name="Merkel B.J."/>
            <person name="Hornburger P."/>
            <person name="Mueller R.-W."/>
            <person name="Bruemmer F."/>
            <person name="Labrenz M."/>
            <person name="Spormann A.M."/>
            <person name="Op Den Camp H."/>
            <person name="Overmann J."/>
            <person name="Amann R."/>
            <person name="Jetten M.S.M."/>
            <person name="Mascher T."/>
            <person name="Medema M.H."/>
            <person name="Devos D.P."/>
            <person name="Kaster A.-K."/>
            <person name="Ovreas L."/>
            <person name="Rohde M."/>
            <person name="Galperin M.Y."/>
            <person name="Jogler C."/>
        </authorList>
    </citation>
    <scope>NUCLEOTIDE SEQUENCE [LARGE SCALE GENOMIC DNA]</scope>
    <source>
        <strain evidence="3 4">KOR34</strain>
    </source>
</reference>
<dbReference type="AlphaFoldDB" id="A0A5C5VEP4"/>
<dbReference type="InterPro" id="IPR001509">
    <property type="entry name" value="Epimerase_deHydtase"/>
</dbReference>
<dbReference type="SUPFAM" id="SSF51735">
    <property type="entry name" value="NAD(P)-binding Rossmann-fold domains"/>
    <property type="match status" value="1"/>
</dbReference>
<dbReference type="Gene3D" id="3.40.50.720">
    <property type="entry name" value="NAD(P)-binding Rossmann-like Domain"/>
    <property type="match status" value="1"/>
</dbReference>
<gene>
    <name evidence="3" type="primary">rfbE</name>
    <name evidence="3" type="ORF">KOR34_12650</name>
</gene>
<accession>A0A5C5VEP4</accession>
<dbReference type="Proteomes" id="UP000316714">
    <property type="component" value="Unassembled WGS sequence"/>
</dbReference>
<dbReference type="EMBL" id="SIHJ01000001">
    <property type="protein sequence ID" value="TWT36360.1"/>
    <property type="molecule type" value="Genomic_DNA"/>
</dbReference>
<name>A0A5C5VEP4_9BACT</name>
<dbReference type="Pfam" id="PF01370">
    <property type="entry name" value="Epimerase"/>
    <property type="match status" value="1"/>
</dbReference>
<dbReference type="CDD" id="cd05258">
    <property type="entry name" value="CDP_TE_SDR_e"/>
    <property type="match status" value="1"/>
</dbReference>
<comment type="similarity">
    <text evidence="1">Belongs to the NAD(P)-dependent epimerase/dehydratase family.</text>
</comment>
<protein>
    <submittedName>
        <fullName evidence="3">CDP-paratose 2-epimerase</fullName>
        <ecNumber evidence="3">5.1.3.10</ecNumber>
    </submittedName>
</protein>
<proteinExistence type="inferred from homology"/>